<evidence type="ECO:0000256" key="6">
    <source>
        <dbReference type="ARBA" id="ARBA00022827"/>
    </source>
</evidence>
<evidence type="ECO:0000256" key="13">
    <source>
        <dbReference type="ARBA" id="ARBA00076188"/>
    </source>
</evidence>
<dbReference type="GO" id="GO:0071555">
    <property type="term" value="P:cell wall organization"/>
    <property type="evidence" value="ECO:0007669"/>
    <property type="project" value="UniProtKB-KW"/>
</dbReference>
<keyword evidence="6" id="KW-0274">FAD</keyword>
<evidence type="ECO:0000256" key="3">
    <source>
        <dbReference type="ARBA" id="ARBA00009321"/>
    </source>
</evidence>
<organism evidence="16 17">
    <name type="scientific">Longimycelium tulufanense</name>
    <dbReference type="NCBI Taxonomy" id="907463"/>
    <lineage>
        <taxon>Bacteria</taxon>
        <taxon>Bacillati</taxon>
        <taxon>Actinomycetota</taxon>
        <taxon>Actinomycetes</taxon>
        <taxon>Pseudonocardiales</taxon>
        <taxon>Pseudonocardiaceae</taxon>
        <taxon>Longimycelium</taxon>
    </lineage>
</organism>
<dbReference type="FunFam" id="3.40.50.720:FF:000397">
    <property type="entry name" value="UDP-galactopyranose mutase"/>
    <property type="match status" value="1"/>
</dbReference>
<keyword evidence="5" id="KW-0285">Flavoprotein</keyword>
<dbReference type="Pfam" id="PF13450">
    <property type="entry name" value="NAD_binding_8"/>
    <property type="match status" value="1"/>
</dbReference>
<comment type="cofactor">
    <cofactor evidence="1">
        <name>FAD</name>
        <dbReference type="ChEBI" id="CHEBI:57692"/>
    </cofactor>
</comment>
<evidence type="ECO:0000313" key="16">
    <source>
        <dbReference type="EMBL" id="GGM47779.1"/>
    </source>
</evidence>
<dbReference type="Gene3D" id="3.40.50.720">
    <property type="entry name" value="NAD(P)-binding Rossmann-like Domain"/>
    <property type="match status" value="3"/>
</dbReference>
<comment type="catalytic activity">
    <reaction evidence="9">
        <text>UDP-alpha-D-galactose = UDP-alpha-D-galactofuranose</text>
        <dbReference type="Rhea" id="RHEA:24132"/>
        <dbReference type="ChEBI" id="CHEBI:66914"/>
        <dbReference type="ChEBI" id="CHEBI:66915"/>
        <dbReference type="EC" id="5.4.99.9"/>
    </reaction>
</comment>
<dbReference type="AlphaFoldDB" id="A0A8J3FV04"/>
<accession>A0A8J3FV04</accession>
<dbReference type="GO" id="GO:0008767">
    <property type="term" value="F:UDP-galactopyranose mutase activity"/>
    <property type="evidence" value="ECO:0007669"/>
    <property type="project" value="UniProtKB-EC"/>
</dbReference>
<feature type="domain" description="UDP-galactopyranose mutase C-terminal" evidence="15">
    <location>
        <begin position="162"/>
        <end position="371"/>
    </location>
</feature>
<dbReference type="PANTHER" id="PTHR21197:SF0">
    <property type="entry name" value="UDP-GALACTOPYRANOSE MUTASE"/>
    <property type="match status" value="1"/>
</dbReference>
<evidence type="ECO:0000256" key="1">
    <source>
        <dbReference type="ARBA" id="ARBA00001974"/>
    </source>
</evidence>
<evidence type="ECO:0000256" key="4">
    <source>
        <dbReference type="ARBA" id="ARBA00011881"/>
    </source>
</evidence>
<keyword evidence="7" id="KW-0413">Isomerase</keyword>
<evidence type="ECO:0000256" key="5">
    <source>
        <dbReference type="ARBA" id="ARBA00022630"/>
    </source>
</evidence>
<sequence length="405" mass="46521">MTSVPWRPVSVAGYDLIVVGSGFFGLTVAERAATQLDKRVLVLERRPHIGGNAYSEPEPETGIEVHKYGAHLFHTSNKRVWDYVNQFTEFTNYQHRVFTIHHGQVYPMPMNLAQICQIVGRYLTPDEARAWVAEHAAEVDTASATNLEEKAISLVGRPLYEAFIRDYTAKQWQTDPRELPASTIARLPVRYNFDNRYFNDTYEGLPVDGYTAWLERMADHPNIEVRLNVDFFDAREDLPAGTPVVYTGPLDRYFGYCEGELGWRTLDFESEVVPTGDFQGTSVMNYADAEVPYTRIHEFRHFHPERADRYPRDKTVIVKEYSRFAEADDEPYYPINTAEDRAKLERYRELARKETATNNVLFGGRLGTYKYLDMHMAIGSALTMFDNKIAPYFTEGRALDGSLED</sequence>
<dbReference type="SUPFAM" id="SSF51971">
    <property type="entry name" value="Nucleotide-binding domain"/>
    <property type="match status" value="1"/>
</dbReference>
<evidence type="ECO:0000256" key="12">
    <source>
        <dbReference type="ARBA" id="ARBA00069801"/>
    </source>
</evidence>
<comment type="function">
    <text evidence="10">Catalyzes the interconversion through a 2-keto intermediate of uridine diphosphogalactopyranose (UDP-GalP) into uridine diphosphogalactofuranose (UDP-GalF) which is a key building block for cell wall construction in Mycobacterium tuberculosis.</text>
</comment>
<dbReference type="Pfam" id="PF03275">
    <property type="entry name" value="GLF"/>
    <property type="match status" value="1"/>
</dbReference>
<dbReference type="EC" id="5.4.99.9" evidence="11"/>
<evidence type="ECO:0000256" key="2">
    <source>
        <dbReference type="ARBA" id="ARBA00004776"/>
    </source>
</evidence>
<dbReference type="GO" id="GO:0005829">
    <property type="term" value="C:cytosol"/>
    <property type="evidence" value="ECO:0007669"/>
    <property type="project" value="TreeGrafter"/>
</dbReference>
<evidence type="ECO:0000256" key="8">
    <source>
        <dbReference type="ARBA" id="ARBA00023316"/>
    </source>
</evidence>
<dbReference type="PANTHER" id="PTHR21197">
    <property type="entry name" value="UDP-GALACTOPYRANOSE MUTASE"/>
    <property type="match status" value="1"/>
</dbReference>
<dbReference type="InterPro" id="IPR015899">
    <property type="entry name" value="UDP-GalPyranose_mutase_C"/>
</dbReference>
<dbReference type="InterPro" id="IPR004379">
    <property type="entry name" value="UDP-GALP_mutase"/>
</dbReference>
<dbReference type="Proteomes" id="UP000637578">
    <property type="component" value="Unassembled WGS sequence"/>
</dbReference>
<dbReference type="EMBL" id="BMMK01000006">
    <property type="protein sequence ID" value="GGM47779.1"/>
    <property type="molecule type" value="Genomic_DNA"/>
</dbReference>
<comment type="subunit">
    <text evidence="4">Homotetramer.</text>
</comment>
<gene>
    <name evidence="16" type="primary">glf</name>
    <name evidence="16" type="ORF">GCM10012275_18560</name>
</gene>
<dbReference type="NCBIfam" id="TIGR00031">
    <property type="entry name" value="UDP-GALP_mutase"/>
    <property type="match status" value="1"/>
</dbReference>
<evidence type="ECO:0000259" key="15">
    <source>
        <dbReference type="Pfam" id="PF03275"/>
    </source>
</evidence>
<proteinExistence type="inferred from homology"/>
<reference evidence="16" key="1">
    <citation type="journal article" date="2014" name="Int. J. Syst. Evol. Microbiol.">
        <title>Complete genome sequence of Corynebacterium casei LMG S-19264T (=DSM 44701T), isolated from a smear-ripened cheese.</title>
        <authorList>
            <consortium name="US DOE Joint Genome Institute (JGI-PGF)"/>
            <person name="Walter F."/>
            <person name="Albersmeier A."/>
            <person name="Kalinowski J."/>
            <person name="Ruckert C."/>
        </authorList>
    </citation>
    <scope>NUCLEOTIDE SEQUENCE</scope>
    <source>
        <strain evidence="16">CGMCC 4.5737</strain>
    </source>
</reference>
<comment type="pathway">
    <text evidence="2">Cell wall biogenesis; cell wall polysaccharide biosynthesis.</text>
</comment>
<evidence type="ECO:0000313" key="17">
    <source>
        <dbReference type="Proteomes" id="UP000637578"/>
    </source>
</evidence>
<dbReference type="FunFam" id="3.40.50.720:FF:000422">
    <property type="entry name" value="UDP-galactopyranose mutase"/>
    <property type="match status" value="1"/>
</dbReference>
<dbReference type="SUPFAM" id="SSF54373">
    <property type="entry name" value="FAD-linked reductases, C-terminal domain"/>
    <property type="match status" value="1"/>
</dbReference>
<name>A0A8J3FV04_9PSEU</name>
<evidence type="ECO:0000256" key="7">
    <source>
        <dbReference type="ARBA" id="ARBA00023235"/>
    </source>
</evidence>
<dbReference type="FunFam" id="3.40.50.720:FF:000354">
    <property type="entry name" value="UDP-galactopyranose mutase"/>
    <property type="match status" value="1"/>
</dbReference>
<evidence type="ECO:0000256" key="14">
    <source>
        <dbReference type="ARBA" id="ARBA00082076"/>
    </source>
</evidence>
<reference evidence="16" key="2">
    <citation type="submission" date="2020-09" db="EMBL/GenBank/DDBJ databases">
        <authorList>
            <person name="Sun Q."/>
            <person name="Zhou Y."/>
        </authorList>
    </citation>
    <scope>NUCLEOTIDE SEQUENCE</scope>
    <source>
        <strain evidence="16">CGMCC 4.5737</strain>
    </source>
</reference>
<comment type="caution">
    <text evidence="16">The sequence shown here is derived from an EMBL/GenBank/DDBJ whole genome shotgun (WGS) entry which is preliminary data.</text>
</comment>
<protein>
    <recommendedName>
        <fullName evidence="12">UDP-galactopyranose mutase</fullName>
        <ecNumber evidence="11">5.4.99.9</ecNumber>
    </recommendedName>
    <alternativeName>
        <fullName evidence="13">UDP-GALP mutase</fullName>
    </alternativeName>
    <alternativeName>
        <fullName evidence="14">Uridine 5-diphosphate galactopyranose mutase</fullName>
    </alternativeName>
</protein>
<keyword evidence="17" id="KW-1185">Reference proteome</keyword>
<dbReference type="GO" id="GO:0050660">
    <property type="term" value="F:flavin adenine dinucleotide binding"/>
    <property type="evidence" value="ECO:0007669"/>
    <property type="project" value="TreeGrafter"/>
</dbReference>
<evidence type="ECO:0000256" key="11">
    <source>
        <dbReference type="ARBA" id="ARBA00066867"/>
    </source>
</evidence>
<comment type="similarity">
    <text evidence="3">Belongs to the UDP-galactopyranose/dTDP-fucopyranose mutase family.</text>
</comment>
<evidence type="ECO:0000256" key="10">
    <source>
        <dbReference type="ARBA" id="ARBA00057226"/>
    </source>
</evidence>
<evidence type="ECO:0000256" key="9">
    <source>
        <dbReference type="ARBA" id="ARBA00050658"/>
    </source>
</evidence>
<keyword evidence="8" id="KW-0961">Cell wall biogenesis/degradation</keyword>